<dbReference type="GO" id="GO:0003676">
    <property type="term" value="F:nucleic acid binding"/>
    <property type="evidence" value="ECO:0007669"/>
    <property type="project" value="InterPro"/>
</dbReference>
<reference evidence="2 3" key="1">
    <citation type="submission" date="2014-06" db="EMBL/GenBank/DDBJ databases">
        <title>Functional and comparative genomic analyses of the Drosophila gut microbiota identify candidate symbiosis factors.</title>
        <authorList>
            <person name="Newell P.D."/>
            <person name="Chaston J.M."/>
            <person name="Douglas A.E."/>
        </authorList>
    </citation>
    <scope>NUCLEOTIDE SEQUENCE [LARGE SCALE GENOMIC DNA]</scope>
    <source>
        <strain evidence="2 3">DmCS_002</strain>
    </source>
</reference>
<feature type="domain" description="Integrase catalytic" evidence="1">
    <location>
        <begin position="2"/>
        <end position="54"/>
    </location>
</feature>
<gene>
    <name evidence="2" type="ORF">LfDm3_0017</name>
</gene>
<evidence type="ECO:0000313" key="2">
    <source>
        <dbReference type="EMBL" id="KID42565.1"/>
    </source>
</evidence>
<comment type="caution">
    <text evidence="2">The sequence shown here is derived from an EMBL/GenBank/DDBJ whole genome shotgun (WGS) entry which is preliminary data.</text>
</comment>
<dbReference type="InterPro" id="IPR012337">
    <property type="entry name" value="RNaseH-like_sf"/>
</dbReference>
<protein>
    <submittedName>
        <fullName evidence="2">Mobile element protein</fullName>
    </submittedName>
</protein>
<proteinExistence type="predicted"/>
<dbReference type="SUPFAM" id="SSF53098">
    <property type="entry name" value="Ribonuclease H-like"/>
    <property type="match status" value="1"/>
</dbReference>
<dbReference type="EMBL" id="JOJZ01000007">
    <property type="protein sequence ID" value="KID42565.1"/>
    <property type="molecule type" value="Genomic_DNA"/>
</dbReference>
<dbReference type="Pfam" id="PF13333">
    <property type="entry name" value="rve_2"/>
    <property type="match status" value="1"/>
</dbReference>
<evidence type="ECO:0000313" key="3">
    <source>
        <dbReference type="Proteomes" id="UP000031397"/>
    </source>
</evidence>
<dbReference type="InterPro" id="IPR001584">
    <property type="entry name" value="Integrase_cat-core"/>
</dbReference>
<dbReference type="PATRIC" id="fig|1614.7.peg.9"/>
<evidence type="ECO:0000259" key="1">
    <source>
        <dbReference type="Pfam" id="PF13333"/>
    </source>
</evidence>
<sequence length="55" mass="6525">MESFFHILKAEMNQSYKNKSELTQAVKAWINYYNNDRIKEKLGGLSPIQYRKQTA</sequence>
<keyword evidence="3" id="KW-1185">Reference proteome</keyword>
<dbReference type="GO" id="GO:0015074">
    <property type="term" value="P:DNA integration"/>
    <property type="evidence" value="ECO:0007669"/>
    <property type="project" value="InterPro"/>
</dbReference>
<dbReference type="AlphaFoldDB" id="A0A0C1M0C3"/>
<organism evidence="2 3">
    <name type="scientific">Fructilactobacillus fructivorans</name>
    <dbReference type="NCBI Taxonomy" id="1614"/>
    <lineage>
        <taxon>Bacteria</taxon>
        <taxon>Bacillati</taxon>
        <taxon>Bacillota</taxon>
        <taxon>Bacilli</taxon>
        <taxon>Lactobacillales</taxon>
        <taxon>Lactobacillaceae</taxon>
        <taxon>Fructilactobacillus</taxon>
    </lineage>
</organism>
<accession>A0A0C1M0C3</accession>
<name>A0A0C1M0C3_9LACO</name>
<dbReference type="Proteomes" id="UP000031397">
    <property type="component" value="Unassembled WGS sequence"/>
</dbReference>
<dbReference type="Gene3D" id="3.30.420.10">
    <property type="entry name" value="Ribonuclease H-like superfamily/Ribonuclease H"/>
    <property type="match status" value="1"/>
</dbReference>
<dbReference type="InterPro" id="IPR036397">
    <property type="entry name" value="RNaseH_sf"/>
</dbReference>